<keyword evidence="2" id="KW-1185">Reference proteome</keyword>
<evidence type="ECO:0000313" key="2">
    <source>
        <dbReference type="Proteomes" id="UP000504607"/>
    </source>
</evidence>
<protein>
    <submittedName>
        <fullName evidence="3">Uncharacterized protein LOC114914704</fullName>
    </submittedName>
</protein>
<evidence type="ECO:0000313" key="3">
    <source>
        <dbReference type="RefSeq" id="XP_029123630.1"/>
    </source>
</evidence>
<feature type="compositionally biased region" description="Low complexity" evidence="1">
    <location>
        <begin position="54"/>
        <end position="82"/>
    </location>
</feature>
<feature type="region of interest" description="Disordered" evidence="1">
    <location>
        <begin position="48"/>
        <end position="82"/>
    </location>
</feature>
<dbReference type="Proteomes" id="UP000504607">
    <property type="component" value="Chromosome 12"/>
</dbReference>
<reference evidence="3" key="1">
    <citation type="submission" date="2025-08" db="UniProtKB">
        <authorList>
            <consortium name="RefSeq"/>
        </authorList>
    </citation>
    <scope>IDENTIFICATION</scope>
</reference>
<gene>
    <name evidence="3" type="primary">LOC114914704</name>
</gene>
<dbReference type="RefSeq" id="XP_029123630.1">
    <property type="nucleotide sequence ID" value="XM_029267797.1"/>
</dbReference>
<name>A0A8N4IGM3_ELAGV</name>
<evidence type="ECO:0000256" key="1">
    <source>
        <dbReference type="SAM" id="MobiDB-lite"/>
    </source>
</evidence>
<sequence length="226" mass="23553">MTAVLMALPSEGTVGICPPATDGSRLRQRPERTGFFSNALLLRLHAEHDRSAMPPSTGRPRSGASSSSPPPTAATASSSRSSVATATAPALPSPLFLLPRPFGLYDLLYKDHPLLLKPHDNKICLPDEDVEAKAIDGEGIGNGIEGDLDGGGGEGVAHARWTNLGPMQVTVAANVAAVDGSRGAGEAYEFMATAVVEAEGLAMSHKATTKIFLVVVVASRAHLKFY</sequence>
<proteinExistence type="predicted"/>
<accession>A0A8N4IGM3</accession>
<organism evidence="2 3">
    <name type="scientific">Elaeis guineensis var. tenera</name>
    <name type="common">Oil palm</name>
    <dbReference type="NCBI Taxonomy" id="51953"/>
    <lineage>
        <taxon>Eukaryota</taxon>
        <taxon>Viridiplantae</taxon>
        <taxon>Streptophyta</taxon>
        <taxon>Embryophyta</taxon>
        <taxon>Tracheophyta</taxon>
        <taxon>Spermatophyta</taxon>
        <taxon>Magnoliopsida</taxon>
        <taxon>Liliopsida</taxon>
        <taxon>Arecaceae</taxon>
        <taxon>Arecoideae</taxon>
        <taxon>Cocoseae</taxon>
        <taxon>Elaeidinae</taxon>
        <taxon>Elaeis</taxon>
    </lineage>
</organism>
<dbReference type="AlphaFoldDB" id="A0A8N4IGM3"/>